<evidence type="ECO:0000313" key="4">
    <source>
        <dbReference type="Proteomes" id="UP000283458"/>
    </source>
</evidence>
<dbReference type="Gene3D" id="3.10.20.30">
    <property type="match status" value="1"/>
</dbReference>
<accession>A0A418W022</accession>
<dbReference type="InterPro" id="IPR001433">
    <property type="entry name" value="OxRdtase_FAD/NAD-bd"/>
</dbReference>
<gene>
    <name evidence="3" type="ORF">D3877_01320</name>
</gene>
<dbReference type="EMBL" id="QYUL01000001">
    <property type="protein sequence ID" value="RJF83353.1"/>
    <property type="molecule type" value="Genomic_DNA"/>
</dbReference>
<dbReference type="CDD" id="cd06187">
    <property type="entry name" value="O2ase_reductase_like"/>
    <property type="match status" value="1"/>
</dbReference>
<dbReference type="InterPro" id="IPR039261">
    <property type="entry name" value="FNR_nucleotide-bd"/>
</dbReference>
<comment type="caution">
    <text evidence="3">The sequence shown here is derived from an EMBL/GenBank/DDBJ whole genome shotgun (WGS) entry which is preliminary data.</text>
</comment>
<dbReference type="InterPro" id="IPR001041">
    <property type="entry name" value="2Fe-2S_ferredoxin-type"/>
</dbReference>
<dbReference type="PANTHER" id="PTHR47354">
    <property type="entry name" value="NADH OXIDOREDUCTASE HCR"/>
    <property type="match status" value="1"/>
</dbReference>
<dbReference type="SUPFAM" id="SSF63380">
    <property type="entry name" value="Riboflavin synthase domain-like"/>
    <property type="match status" value="1"/>
</dbReference>
<dbReference type="Pfam" id="PF00111">
    <property type="entry name" value="Fer2"/>
    <property type="match status" value="1"/>
</dbReference>
<evidence type="ECO:0000259" key="2">
    <source>
        <dbReference type="PROSITE" id="PS51384"/>
    </source>
</evidence>
<keyword evidence="4" id="KW-1185">Reference proteome</keyword>
<dbReference type="OrthoDB" id="9806195at2"/>
<dbReference type="InterPro" id="IPR036010">
    <property type="entry name" value="2Fe-2S_ferredoxin-like_sf"/>
</dbReference>
<dbReference type="PRINTS" id="PR00410">
    <property type="entry name" value="PHEHYDRXLASE"/>
</dbReference>
<reference evidence="3 4" key="1">
    <citation type="submission" date="2018-09" db="EMBL/GenBank/DDBJ databases">
        <authorList>
            <person name="Zhu H."/>
        </authorList>
    </citation>
    <scope>NUCLEOTIDE SEQUENCE [LARGE SCALE GENOMIC DNA]</scope>
    <source>
        <strain evidence="3 4">K2W22B-5</strain>
    </source>
</reference>
<dbReference type="PROSITE" id="PS51085">
    <property type="entry name" value="2FE2S_FER_2"/>
    <property type="match status" value="1"/>
</dbReference>
<dbReference type="InterPro" id="IPR050415">
    <property type="entry name" value="MRET"/>
</dbReference>
<organism evidence="3 4">
    <name type="scientific">Azospirillum cavernae</name>
    <dbReference type="NCBI Taxonomy" id="2320860"/>
    <lineage>
        <taxon>Bacteria</taxon>
        <taxon>Pseudomonadati</taxon>
        <taxon>Pseudomonadota</taxon>
        <taxon>Alphaproteobacteria</taxon>
        <taxon>Rhodospirillales</taxon>
        <taxon>Azospirillaceae</taxon>
        <taxon>Azospirillum</taxon>
    </lineage>
</organism>
<evidence type="ECO:0000313" key="3">
    <source>
        <dbReference type="EMBL" id="RJF83353.1"/>
    </source>
</evidence>
<dbReference type="GO" id="GO:0051536">
    <property type="term" value="F:iron-sulfur cluster binding"/>
    <property type="evidence" value="ECO:0007669"/>
    <property type="project" value="InterPro"/>
</dbReference>
<sequence>MSRIRLHPSGRTVECRDGETVLSALEQAGYALPNNCRAGACGECKVKVVSGQFDQGMVLDMALSQAERKDGYGLMCMAKPISDELVIEFGTADAKPKLFPPRENALFVVTDRIARTPRIVELRLRPLGQPLRYWPGQYVMLGDASAGAPPRCYSIANAPRPDGEIVLQITRVDGGPTSNWAHDALTVGAQVRLSGPYGTFIGDPSVDSPVLCMAAGSGLAPILALTDAALRRGYRPPVTLLFSAATKLDVYEQGLLAYWQAKYRNFKVLVTLTREAPDEGLTGQSLTGRIPTILPGLFPDLSNHALFVAGSPPFVHDCVTAAKLLGAKDDQIHSEGYVSQQLPEAPSPDRLMANALA</sequence>
<protein>
    <submittedName>
        <fullName evidence="3">Ferredoxin</fullName>
    </submittedName>
</protein>
<evidence type="ECO:0000259" key="1">
    <source>
        <dbReference type="PROSITE" id="PS51085"/>
    </source>
</evidence>
<dbReference type="AlphaFoldDB" id="A0A418W022"/>
<name>A0A418W022_9PROT</name>
<dbReference type="RefSeq" id="WP_119828994.1">
    <property type="nucleotide sequence ID" value="NZ_QYUL01000001.1"/>
</dbReference>
<dbReference type="Pfam" id="PF00175">
    <property type="entry name" value="NAD_binding_1"/>
    <property type="match status" value="1"/>
</dbReference>
<dbReference type="InterPro" id="IPR008333">
    <property type="entry name" value="Cbr1-like_FAD-bd_dom"/>
</dbReference>
<dbReference type="Pfam" id="PF00970">
    <property type="entry name" value="FAD_binding_6"/>
    <property type="match status" value="1"/>
</dbReference>
<dbReference type="Gene3D" id="3.40.50.80">
    <property type="entry name" value="Nucleotide-binding domain of ferredoxin-NADP reductase (FNR) module"/>
    <property type="match status" value="1"/>
</dbReference>
<dbReference type="SUPFAM" id="SSF54292">
    <property type="entry name" value="2Fe-2S ferredoxin-like"/>
    <property type="match status" value="1"/>
</dbReference>
<dbReference type="PROSITE" id="PS51384">
    <property type="entry name" value="FAD_FR"/>
    <property type="match status" value="1"/>
</dbReference>
<dbReference type="GO" id="GO:0016491">
    <property type="term" value="F:oxidoreductase activity"/>
    <property type="evidence" value="ECO:0007669"/>
    <property type="project" value="InterPro"/>
</dbReference>
<proteinExistence type="predicted"/>
<dbReference type="InterPro" id="IPR017938">
    <property type="entry name" value="Riboflavin_synthase-like_b-brl"/>
</dbReference>
<feature type="domain" description="FAD-binding FR-type" evidence="2">
    <location>
        <begin position="102"/>
        <end position="203"/>
    </location>
</feature>
<dbReference type="CDD" id="cd00207">
    <property type="entry name" value="fer2"/>
    <property type="match status" value="1"/>
</dbReference>
<dbReference type="InterPro" id="IPR017927">
    <property type="entry name" value="FAD-bd_FR_type"/>
</dbReference>
<feature type="domain" description="2Fe-2S ferredoxin-type" evidence="1">
    <location>
        <begin position="2"/>
        <end position="93"/>
    </location>
</feature>
<dbReference type="SUPFAM" id="SSF52343">
    <property type="entry name" value="Ferredoxin reductase-like, C-terminal NADP-linked domain"/>
    <property type="match status" value="1"/>
</dbReference>
<dbReference type="Proteomes" id="UP000283458">
    <property type="component" value="Unassembled WGS sequence"/>
</dbReference>
<dbReference type="InterPro" id="IPR012675">
    <property type="entry name" value="Beta-grasp_dom_sf"/>
</dbReference>
<dbReference type="PANTHER" id="PTHR47354:SF5">
    <property type="entry name" value="PROTEIN RFBI"/>
    <property type="match status" value="1"/>
</dbReference>
<dbReference type="Gene3D" id="2.40.30.10">
    <property type="entry name" value="Translation factors"/>
    <property type="match status" value="1"/>
</dbReference>